<reference evidence="3 4" key="2">
    <citation type="journal article" date="2017" name="Genome Biol.">
        <title>New reference genome sequences of hot pepper reveal the massive evolution of plant disease-resistance genes by retroduplication.</title>
        <authorList>
            <person name="Kim S."/>
            <person name="Park J."/>
            <person name="Yeom S.I."/>
            <person name="Kim Y.M."/>
            <person name="Seo E."/>
            <person name="Kim K.T."/>
            <person name="Kim M.S."/>
            <person name="Lee J.M."/>
            <person name="Cheong K."/>
            <person name="Shin H.S."/>
            <person name="Kim S.B."/>
            <person name="Han K."/>
            <person name="Lee J."/>
            <person name="Park M."/>
            <person name="Lee H.A."/>
            <person name="Lee H.Y."/>
            <person name="Lee Y."/>
            <person name="Oh S."/>
            <person name="Lee J.H."/>
            <person name="Choi E."/>
            <person name="Choi E."/>
            <person name="Lee S.E."/>
            <person name="Jeon J."/>
            <person name="Kim H."/>
            <person name="Choi G."/>
            <person name="Song H."/>
            <person name="Lee J."/>
            <person name="Lee S.C."/>
            <person name="Kwon J.K."/>
            <person name="Lee H.Y."/>
            <person name="Koo N."/>
            <person name="Hong Y."/>
            <person name="Kim R.W."/>
            <person name="Kang W.H."/>
            <person name="Huh J.H."/>
            <person name="Kang B.C."/>
            <person name="Yang T.J."/>
            <person name="Lee Y.H."/>
            <person name="Bennetzen J.L."/>
            <person name="Choi D."/>
        </authorList>
    </citation>
    <scope>NUCLEOTIDE SEQUENCE [LARGE SCALE GENOMIC DNA]</scope>
    <source>
        <strain evidence="4">cv. CM334</strain>
    </source>
</reference>
<dbReference type="PANTHER" id="PTHR46122">
    <property type="entry name" value="GALACTOSE OXIDASE/KELCH REPEAT PROTEIN-RELATED"/>
    <property type="match status" value="1"/>
</dbReference>
<sequence length="140" mass="15042">MDGKFYIIGGVSVGNSNVLTSGEMYDFKTTSWTVVPDMFPARNREAGDNDAPAIAKAPPPLAVLINGRDTFIPVFDFQERGSIGTKAIKSNALGVVVTDGAYGLKSTVFSLCSGSILNQTFIMLRRHTVPKATRSLKLTL</sequence>
<dbReference type="InterPro" id="IPR052439">
    <property type="entry name" value="F-box/Kelch-repeat"/>
</dbReference>
<dbReference type="InterPro" id="IPR015915">
    <property type="entry name" value="Kelch-typ_b-propeller"/>
</dbReference>
<comment type="caution">
    <text evidence="3">The sequence shown here is derived from an EMBL/GenBank/DDBJ whole genome shotgun (WGS) entry which is preliminary data.</text>
</comment>
<dbReference type="SUPFAM" id="SSF117281">
    <property type="entry name" value="Kelch motif"/>
    <property type="match status" value="1"/>
</dbReference>
<dbReference type="GO" id="GO:0005634">
    <property type="term" value="C:nucleus"/>
    <property type="evidence" value="ECO:0007669"/>
    <property type="project" value="UniProtKB-ARBA"/>
</dbReference>
<dbReference type="EMBL" id="AYRZ02000003">
    <property type="protein sequence ID" value="PHT86839.1"/>
    <property type="molecule type" value="Genomic_DNA"/>
</dbReference>
<evidence type="ECO:0000313" key="3">
    <source>
        <dbReference type="EMBL" id="PHT86839.1"/>
    </source>
</evidence>
<evidence type="ECO:0000256" key="1">
    <source>
        <dbReference type="ARBA" id="ARBA00022441"/>
    </source>
</evidence>
<evidence type="ECO:0000313" key="4">
    <source>
        <dbReference type="Proteomes" id="UP000222542"/>
    </source>
</evidence>
<keyword evidence="1" id="KW-0880">Kelch repeat</keyword>
<evidence type="ECO:0000256" key="2">
    <source>
        <dbReference type="ARBA" id="ARBA00022737"/>
    </source>
</evidence>
<proteinExistence type="predicted"/>
<dbReference type="Gene3D" id="2.130.10.80">
    <property type="entry name" value="Galactose oxidase/kelch, beta-propeller"/>
    <property type="match status" value="1"/>
</dbReference>
<protein>
    <submittedName>
        <fullName evidence="3">Uncharacterized protein</fullName>
    </submittedName>
</protein>
<dbReference type="AlphaFoldDB" id="A0A2G2ZXZ5"/>
<dbReference type="STRING" id="4072.A0A2G2ZXZ5"/>
<reference evidence="3 4" key="1">
    <citation type="journal article" date="2014" name="Nat. Genet.">
        <title>Genome sequence of the hot pepper provides insights into the evolution of pungency in Capsicum species.</title>
        <authorList>
            <person name="Kim S."/>
            <person name="Park M."/>
            <person name="Yeom S.I."/>
            <person name="Kim Y.M."/>
            <person name="Lee J.M."/>
            <person name="Lee H.A."/>
            <person name="Seo E."/>
            <person name="Choi J."/>
            <person name="Cheong K."/>
            <person name="Kim K.T."/>
            <person name="Jung K."/>
            <person name="Lee G.W."/>
            <person name="Oh S.K."/>
            <person name="Bae C."/>
            <person name="Kim S.B."/>
            <person name="Lee H.Y."/>
            <person name="Kim S.Y."/>
            <person name="Kim M.S."/>
            <person name="Kang B.C."/>
            <person name="Jo Y.D."/>
            <person name="Yang H.B."/>
            <person name="Jeong H.J."/>
            <person name="Kang W.H."/>
            <person name="Kwon J.K."/>
            <person name="Shin C."/>
            <person name="Lim J.Y."/>
            <person name="Park J.H."/>
            <person name="Huh J.H."/>
            <person name="Kim J.S."/>
            <person name="Kim B.D."/>
            <person name="Cohen O."/>
            <person name="Paran I."/>
            <person name="Suh M.C."/>
            <person name="Lee S.B."/>
            <person name="Kim Y.K."/>
            <person name="Shin Y."/>
            <person name="Noh S.J."/>
            <person name="Park J."/>
            <person name="Seo Y.S."/>
            <person name="Kwon S.Y."/>
            <person name="Kim H.A."/>
            <person name="Park J.M."/>
            <person name="Kim H.J."/>
            <person name="Choi S.B."/>
            <person name="Bosland P.W."/>
            <person name="Reeves G."/>
            <person name="Jo S.H."/>
            <person name="Lee B.W."/>
            <person name="Cho H.T."/>
            <person name="Choi H.S."/>
            <person name="Lee M.S."/>
            <person name="Yu Y."/>
            <person name="Do Choi Y."/>
            <person name="Park B.S."/>
            <person name="van Deynze A."/>
            <person name="Ashrafi H."/>
            <person name="Hill T."/>
            <person name="Kim W.T."/>
            <person name="Pai H.S."/>
            <person name="Ahn H.K."/>
            <person name="Yeam I."/>
            <person name="Giovannoni J.J."/>
            <person name="Rose J.K."/>
            <person name="Sorensen I."/>
            <person name="Lee S.J."/>
            <person name="Kim R.W."/>
            <person name="Choi I.Y."/>
            <person name="Choi B.S."/>
            <person name="Lim J.S."/>
            <person name="Lee Y.H."/>
            <person name="Choi D."/>
        </authorList>
    </citation>
    <scope>NUCLEOTIDE SEQUENCE [LARGE SCALE GENOMIC DNA]</scope>
    <source>
        <strain evidence="4">cv. CM334</strain>
    </source>
</reference>
<organism evidence="3 4">
    <name type="scientific">Capsicum annuum</name>
    <name type="common">Capsicum pepper</name>
    <dbReference type="NCBI Taxonomy" id="4072"/>
    <lineage>
        <taxon>Eukaryota</taxon>
        <taxon>Viridiplantae</taxon>
        <taxon>Streptophyta</taxon>
        <taxon>Embryophyta</taxon>
        <taxon>Tracheophyta</taxon>
        <taxon>Spermatophyta</taxon>
        <taxon>Magnoliopsida</taxon>
        <taxon>eudicotyledons</taxon>
        <taxon>Gunneridae</taxon>
        <taxon>Pentapetalae</taxon>
        <taxon>asterids</taxon>
        <taxon>lamiids</taxon>
        <taxon>Solanales</taxon>
        <taxon>Solanaceae</taxon>
        <taxon>Solanoideae</taxon>
        <taxon>Capsiceae</taxon>
        <taxon>Capsicum</taxon>
    </lineage>
</organism>
<dbReference type="Gramene" id="PHT86839">
    <property type="protein sequence ID" value="PHT86839"/>
    <property type="gene ID" value="T459_08945"/>
</dbReference>
<keyword evidence="4" id="KW-1185">Reference proteome</keyword>
<keyword evidence="2" id="KW-0677">Repeat</keyword>
<accession>A0A2G2ZXZ5</accession>
<name>A0A2G2ZXZ5_CAPAN</name>
<dbReference type="Proteomes" id="UP000222542">
    <property type="component" value="Unassembled WGS sequence"/>
</dbReference>
<dbReference type="InterPro" id="IPR006652">
    <property type="entry name" value="Kelch_1"/>
</dbReference>
<dbReference type="PANTHER" id="PTHR46122:SF9">
    <property type="entry name" value="F-BOX_KELCH-REPEAT PROTEIN"/>
    <property type="match status" value="1"/>
</dbReference>
<gene>
    <name evidence="3" type="ORF">T459_08945</name>
</gene>
<dbReference type="InterPro" id="IPR037293">
    <property type="entry name" value="Gal_Oxidase_central_sf"/>
</dbReference>
<dbReference type="Pfam" id="PF01344">
    <property type="entry name" value="Kelch_1"/>
    <property type="match status" value="1"/>
</dbReference>